<keyword evidence="2" id="KW-1185">Reference proteome</keyword>
<gene>
    <name evidence="1" type="ORF">EVAR_18291_1</name>
</gene>
<reference evidence="1 2" key="1">
    <citation type="journal article" date="2019" name="Commun. Biol.">
        <title>The bagworm genome reveals a unique fibroin gene that provides high tensile strength.</title>
        <authorList>
            <person name="Kono N."/>
            <person name="Nakamura H."/>
            <person name="Ohtoshi R."/>
            <person name="Tomita M."/>
            <person name="Numata K."/>
            <person name="Arakawa K."/>
        </authorList>
    </citation>
    <scope>NUCLEOTIDE SEQUENCE [LARGE SCALE GENOMIC DNA]</scope>
</reference>
<evidence type="ECO:0000313" key="2">
    <source>
        <dbReference type="Proteomes" id="UP000299102"/>
    </source>
</evidence>
<dbReference type="EMBL" id="BGZK01000300">
    <property type="protein sequence ID" value="GBP35166.1"/>
    <property type="molecule type" value="Genomic_DNA"/>
</dbReference>
<dbReference type="Proteomes" id="UP000299102">
    <property type="component" value="Unassembled WGS sequence"/>
</dbReference>
<name>A0A4C1V954_EUMVA</name>
<dbReference type="AlphaFoldDB" id="A0A4C1V954"/>
<evidence type="ECO:0000313" key="1">
    <source>
        <dbReference type="EMBL" id="GBP35166.1"/>
    </source>
</evidence>
<proteinExistence type="predicted"/>
<protein>
    <submittedName>
        <fullName evidence="1">Uncharacterized protein</fullName>
    </submittedName>
</protein>
<comment type="caution">
    <text evidence="1">The sequence shown here is derived from an EMBL/GenBank/DDBJ whole genome shotgun (WGS) entry which is preliminary data.</text>
</comment>
<sequence length="75" mass="8506">MPSAPSQDWRFTTVRFLYNFLPRTVGLWKDLDAHGRRAVNEEYSQRIAFEAKGYYSENVACAVMNTLACNPGDAS</sequence>
<accession>A0A4C1V954</accession>
<organism evidence="1 2">
    <name type="scientific">Eumeta variegata</name>
    <name type="common">Bagworm moth</name>
    <name type="synonym">Eumeta japonica</name>
    <dbReference type="NCBI Taxonomy" id="151549"/>
    <lineage>
        <taxon>Eukaryota</taxon>
        <taxon>Metazoa</taxon>
        <taxon>Ecdysozoa</taxon>
        <taxon>Arthropoda</taxon>
        <taxon>Hexapoda</taxon>
        <taxon>Insecta</taxon>
        <taxon>Pterygota</taxon>
        <taxon>Neoptera</taxon>
        <taxon>Endopterygota</taxon>
        <taxon>Lepidoptera</taxon>
        <taxon>Glossata</taxon>
        <taxon>Ditrysia</taxon>
        <taxon>Tineoidea</taxon>
        <taxon>Psychidae</taxon>
        <taxon>Oiketicinae</taxon>
        <taxon>Eumeta</taxon>
    </lineage>
</organism>